<dbReference type="SMART" id="SM00256">
    <property type="entry name" value="FBOX"/>
    <property type="match status" value="1"/>
</dbReference>
<dbReference type="PROSITE" id="PS50181">
    <property type="entry name" value="FBOX"/>
    <property type="match status" value="1"/>
</dbReference>
<dbReference type="SUPFAM" id="SSF81383">
    <property type="entry name" value="F-box domain"/>
    <property type="match status" value="1"/>
</dbReference>
<evidence type="ECO:0000313" key="2">
    <source>
        <dbReference type="EMBL" id="KAK4216192.1"/>
    </source>
</evidence>
<organism evidence="2 3">
    <name type="scientific">Rhypophila decipiens</name>
    <dbReference type="NCBI Taxonomy" id="261697"/>
    <lineage>
        <taxon>Eukaryota</taxon>
        <taxon>Fungi</taxon>
        <taxon>Dikarya</taxon>
        <taxon>Ascomycota</taxon>
        <taxon>Pezizomycotina</taxon>
        <taxon>Sordariomycetes</taxon>
        <taxon>Sordariomycetidae</taxon>
        <taxon>Sordariales</taxon>
        <taxon>Naviculisporaceae</taxon>
        <taxon>Rhypophila</taxon>
    </lineage>
</organism>
<proteinExistence type="predicted"/>
<name>A0AAN6YHF6_9PEZI</name>
<sequence length="449" mass="50785">MEETDPGSCPGPGPGFLSLRVVTNSNSVGPNRELMDLPNELINEILSNMDIETLFQMSRVNRLLNKIISMHWPSILSPILERDFTPVEPLFRVFDVCTSKALTALDPFCDGDVFIGDRLVASSSFSSGVNGRCDDGAAQGCSEDIKNWTTRLSLNDGLAVFKVCMAVKRWEREFARFRFAGHSEHSRTLRPHELERLRLGLYVWWRYARYFHAPFCFDDEFGGCGFEDQRRFWLRRPHVSPDIRCNFMRQYSTTQLHVISDVWNTIRSAVGRDVCPSIATVREWDYDMSRADASSIGWGDSVENDVILATMMKLSPEDVLHLLISRHQYATKASLVQFIRLKNPSIEQSIETFSEAIMLTINERELAIVSEGDPDALEPGVYFPQPSGFPCRWGGVVDYRDAVLEKLREVYDNDAGKGIHYCIGEELPDLPSVIYVKAAVHPGLLDASV</sequence>
<evidence type="ECO:0000313" key="3">
    <source>
        <dbReference type="Proteomes" id="UP001301769"/>
    </source>
</evidence>
<protein>
    <recommendedName>
        <fullName evidence="1">F-box domain-containing protein</fullName>
    </recommendedName>
</protein>
<feature type="domain" description="F-box" evidence="1">
    <location>
        <begin position="31"/>
        <end position="75"/>
    </location>
</feature>
<evidence type="ECO:0000259" key="1">
    <source>
        <dbReference type="PROSITE" id="PS50181"/>
    </source>
</evidence>
<accession>A0AAN6YHF6</accession>
<dbReference type="Proteomes" id="UP001301769">
    <property type="component" value="Unassembled WGS sequence"/>
</dbReference>
<keyword evidence="3" id="KW-1185">Reference proteome</keyword>
<dbReference type="CDD" id="cd09917">
    <property type="entry name" value="F-box_SF"/>
    <property type="match status" value="1"/>
</dbReference>
<dbReference type="EMBL" id="MU858071">
    <property type="protein sequence ID" value="KAK4216192.1"/>
    <property type="molecule type" value="Genomic_DNA"/>
</dbReference>
<dbReference type="Pfam" id="PF00646">
    <property type="entry name" value="F-box"/>
    <property type="match status" value="1"/>
</dbReference>
<reference evidence="2" key="2">
    <citation type="submission" date="2023-05" db="EMBL/GenBank/DDBJ databases">
        <authorList>
            <consortium name="Lawrence Berkeley National Laboratory"/>
            <person name="Steindorff A."/>
            <person name="Hensen N."/>
            <person name="Bonometti L."/>
            <person name="Westerberg I."/>
            <person name="Brannstrom I.O."/>
            <person name="Guillou S."/>
            <person name="Cros-Aarteil S."/>
            <person name="Calhoun S."/>
            <person name="Haridas S."/>
            <person name="Kuo A."/>
            <person name="Mondo S."/>
            <person name="Pangilinan J."/>
            <person name="Riley R."/>
            <person name="Labutti K."/>
            <person name="Andreopoulos B."/>
            <person name="Lipzen A."/>
            <person name="Chen C."/>
            <person name="Yanf M."/>
            <person name="Daum C."/>
            <person name="Ng V."/>
            <person name="Clum A."/>
            <person name="Ohm R."/>
            <person name="Martin F."/>
            <person name="Silar P."/>
            <person name="Natvig D."/>
            <person name="Lalanne C."/>
            <person name="Gautier V."/>
            <person name="Ament-Velasquez S.L."/>
            <person name="Kruys A."/>
            <person name="Hutchinson M.I."/>
            <person name="Powell A.J."/>
            <person name="Barry K."/>
            <person name="Miller A.N."/>
            <person name="Grigoriev I.V."/>
            <person name="Debuchy R."/>
            <person name="Gladieux P."/>
            <person name="Thoren M.H."/>
            <person name="Johannesson H."/>
        </authorList>
    </citation>
    <scope>NUCLEOTIDE SEQUENCE</scope>
    <source>
        <strain evidence="2">PSN293</strain>
    </source>
</reference>
<dbReference type="InterPro" id="IPR036047">
    <property type="entry name" value="F-box-like_dom_sf"/>
</dbReference>
<reference evidence="2" key="1">
    <citation type="journal article" date="2023" name="Mol. Phylogenet. Evol.">
        <title>Genome-scale phylogeny and comparative genomics of the fungal order Sordariales.</title>
        <authorList>
            <person name="Hensen N."/>
            <person name="Bonometti L."/>
            <person name="Westerberg I."/>
            <person name="Brannstrom I.O."/>
            <person name="Guillou S."/>
            <person name="Cros-Aarteil S."/>
            <person name="Calhoun S."/>
            <person name="Haridas S."/>
            <person name="Kuo A."/>
            <person name="Mondo S."/>
            <person name="Pangilinan J."/>
            <person name="Riley R."/>
            <person name="LaButti K."/>
            <person name="Andreopoulos B."/>
            <person name="Lipzen A."/>
            <person name="Chen C."/>
            <person name="Yan M."/>
            <person name="Daum C."/>
            <person name="Ng V."/>
            <person name="Clum A."/>
            <person name="Steindorff A."/>
            <person name="Ohm R.A."/>
            <person name="Martin F."/>
            <person name="Silar P."/>
            <person name="Natvig D.O."/>
            <person name="Lalanne C."/>
            <person name="Gautier V."/>
            <person name="Ament-Velasquez S.L."/>
            <person name="Kruys A."/>
            <person name="Hutchinson M.I."/>
            <person name="Powell A.J."/>
            <person name="Barry K."/>
            <person name="Miller A.N."/>
            <person name="Grigoriev I.V."/>
            <person name="Debuchy R."/>
            <person name="Gladieux P."/>
            <person name="Hiltunen Thoren M."/>
            <person name="Johannesson H."/>
        </authorList>
    </citation>
    <scope>NUCLEOTIDE SEQUENCE</scope>
    <source>
        <strain evidence="2">PSN293</strain>
    </source>
</reference>
<gene>
    <name evidence="2" type="ORF">QBC37DRAFT_280095</name>
</gene>
<dbReference type="InterPro" id="IPR001810">
    <property type="entry name" value="F-box_dom"/>
</dbReference>
<dbReference type="AlphaFoldDB" id="A0AAN6YHF6"/>
<comment type="caution">
    <text evidence="2">The sequence shown here is derived from an EMBL/GenBank/DDBJ whole genome shotgun (WGS) entry which is preliminary data.</text>
</comment>